<organism evidence="2 3">
    <name type="scientific">Parabacteroides chartae</name>
    <dbReference type="NCBI Taxonomy" id="1037355"/>
    <lineage>
        <taxon>Bacteria</taxon>
        <taxon>Pseudomonadati</taxon>
        <taxon>Bacteroidota</taxon>
        <taxon>Bacteroidia</taxon>
        <taxon>Bacteroidales</taxon>
        <taxon>Tannerellaceae</taxon>
        <taxon>Parabacteroides</taxon>
    </lineage>
</organism>
<dbReference type="Proteomes" id="UP000190852">
    <property type="component" value="Unassembled WGS sequence"/>
</dbReference>
<dbReference type="RefSeq" id="WP_079683143.1">
    <property type="nucleotide sequence ID" value="NZ_FUYQ01000009.1"/>
</dbReference>
<evidence type="ECO:0000313" key="3">
    <source>
        <dbReference type="Proteomes" id="UP000190852"/>
    </source>
</evidence>
<feature type="domain" description="FHA" evidence="1">
    <location>
        <begin position="87"/>
        <end position="146"/>
    </location>
</feature>
<dbReference type="AlphaFoldDB" id="A0A1T5BZB6"/>
<gene>
    <name evidence="2" type="ORF">SAMN05660349_01574</name>
</gene>
<dbReference type="InterPro" id="IPR000253">
    <property type="entry name" value="FHA_dom"/>
</dbReference>
<accession>A0A1T5BZB6</accession>
<name>A0A1T5BZB6_9BACT</name>
<keyword evidence="3" id="KW-1185">Reference proteome</keyword>
<evidence type="ECO:0000259" key="1">
    <source>
        <dbReference type="PROSITE" id="PS50006"/>
    </source>
</evidence>
<evidence type="ECO:0000313" key="2">
    <source>
        <dbReference type="EMBL" id="SKB52230.1"/>
    </source>
</evidence>
<dbReference type="SUPFAM" id="SSF49879">
    <property type="entry name" value="SMAD/FHA domain"/>
    <property type="match status" value="1"/>
</dbReference>
<dbReference type="Pfam" id="PF00498">
    <property type="entry name" value="FHA"/>
    <property type="match status" value="1"/>
</dbReference>
<sequence length="171" mass="18828">MISIKCPYCKVGLKIDETKIPSTIDSFKCPKCTKPIAVSLLGQLRSLNKTETPTVVVKHRNATSGTITVLPNSDTPAQTFLLHEGILIAGRKSEASKATIGIVTMDKCMSREHIKIEVKHEGGGVYKHFLSDNNSKNKTLYNNTCLENGEVVVLKDNDEIVIGKTILRFNE</sequence>
<dbReference type="EMBL" id="FUYQ01000009">
    <property type="protein sequence ID" value="SKB52230.1"/>
    <property type="molecule type" value="Genomic_DNA"/>
</dbReference>
<dbReference type="InterPro" id="IPR008984">
    <property type="entry name" value="SMAD_FHA_dom_sf"/>
</dbReference>
<proteinExistence type="predicted"/>
<dbReference type="CDD" id="cd00060">
    <property type="entry name" value="FHA"/>
    <property type="match status" value="1"/>
</dbReference>
<dbReference type="PROSITE" id="PS50006">
    <property type="entry name" value="FHA_DOMAIN"/>
    <property type="match status" value="1"/>
</dbReference>
<dbReference type="Gene3D" id="2.60.200.20">
    <property type="match status" value="1"/>
</dbReference>
<reference evidence="3" key="1">
    <citation type="submission" date="2017-02" db="EMBL/GenBank/DDBJ databases">
        <authorList>
            <person name="Varghese N."/>
            <person name="Submissions S."/>
        </authorList>
    </citation>
    <scope>NUCLEOTIDE SEQUENCE [LARGE SCALE GENOMIC DNA]</scope>
    <source>
        <strain evidence="3">DSM 24967</strain>
    </source>
</reference>
<protein>
    <submittedName>
        <fullName evidence="2">FHA domain-containing protein</fullName>
    </submittedName>
</protein>